<evidence type="ECO:0000313" key="2">
    <source>
        <dbReference type="Proteomes" id="UP001055879"/>
    </source>
</evidence>
<proteinExistence type="predicted"/>
<accession>A0ACB9C658</accession>
<dbReference type="EMBL" id="CM042051">
    <property type="protein sequence ID" value="KAI3729715.1"/>
    <property type="molecule type" value="Genomic_DNA"/>
</dbReference>
<keyword evidence="2" id="KW-1185">Reference proteome</keyword>
<organism evidence="1 2">
    <name type="scientific">Arctium lappa</name>
    <name type="common">Greater burdock</name>
    <name type="synonym">Lappa major</name>
    <dbReference type="NCBI Taxonomy" id="4217"/>
    <lineage>
        <taxon>Eukaryota</taxon>
        <taxon>Viridiplantae</taxon>
        <taxon>Streptophyta</taxon>
        <taxon>Embryophyta</taxon>
        <taxon>Tracheophyta</taxon>
        <taxon>Spermatophyta</taxon>
        <taxon>Magnoliopsida</taxon>
        <taxon>eudicotyledons</taxon>
        <taxon>Gunneridae</taxon>
        <taxon>Pentapetalae</taxon>
        <taxon>asterids</taxon>
        <taxon>campanulids</taxon>
        <taxon>Asterales</taxon>
        <taxon>Asteraceae</taxon>
        <taxon>Carduoideae</taxon>
        <taxon>Cardueae</taxon>
        <taxon>Arctiinae</taxon>
        <taxon>Arctium</taxon>
    </lineage>
</organism>
<protein>
    <submittedName>
        <fullName evidence="1">Uncharacterized protein</fullName>
    </submittedName>
</protein>
<sequence>MKQGEKRDETNVWKPENLHISIRIKSIHRSIHRKLIHKSRRSIEIERRSRRWSVGEGRRTPEMECGEGRRPPEMEETVGDGKDHKRLSRLLNYSTTLIAHCTTGDNN</sequence>
<dbReference type="Proteomes" id="UP001055879">
    <property type="component" value="Linkage Group LG05"/>
</dbReference>
<evidence type="ECO:0000313" key="1">
    <source>
        <dbReference type="EMBL" id="KAI3729715.1"/>
    </source>
</evidence>
<reference evidence="2" key="1">
    <citation type="journal article" date="2022" name="Mol. Ecol. Resour.">
        <title>The genomes of chicory, endive, great burdock and yacon provide insights into Asteraceae palaeo-polyploidization history and plant inulin production.</title>
        <authorList>
            <person name="Fan W."/>
            <person name="Wang S."/>
            <person name="Wang H."/>
            <person name="Wang A."/>
            <person name="Jiang F."/>
            <person name="Liu H."/>
            <person name="Zhao H."/>
            <person name="Xu D."/>
            <person name="Zhang Y."/>
        </authorList>
    </citation>
    <scope>NUCLEOTIDE SEQUENCE [LARGE SCALE GENOMIC DNA]</scope>
    <source>
        <strain evidence="2">cv. Niubang</strain>
    </source>
</reference>
<gene>
    <name evidence="1" type="ORF">L6452_18379</name>
</gene>
<comment type="caution">
    <text evidence="1">The sequence shown here is derived from an EMBL/GenBank/DDBJ whole genome shotgun (WGS) entry which is preliminary data.</text>
</comment>
<name>A0ACB9C658_ARCLA</name>
<reference evidence="1 2" key="2">
    <citation type="journal article" date="2022" name="Mol. Ecol. Resour.">
        <title>The genomes of chicory, endive, great burdock and yacon provide insights into Asteraceae paleo-polyploidization history and plant inulin production.</title>
        <authorList>
            <person name="Fan W."/>
            <person name="Wang S."/>
            <person name="Wang H."/>
            <person name="Wang A."/>
            <person name="Jiang F."/>
            <person name="Liu H."/>
            <person name="Zhao H."/>
            <person name="Xu D."/>
            <person name="Zhang Y."/>
        </authorList>
    </citation>
    <scope>NUCLEOTIDE SEQUENCE [LARGE SCALE GENOMIC DNA]</scope>
    <source>
        <strain evidence="2">cv. Niubang</strain>
    </source>
</reference>